<reference evidence="1 2" key="1">
    <citation type="journal article" date="2019" name="Int. J. Syst. Evol. Microbiol.">
        <title>The Global Catalogue of Microorganisms (GCM) 10K type strain sequencing project: providing services to taxonomists for standard genome sequencing and annotation.</title>
        <authorList>
            <consortium name="The Broad Institute Genomics Platform"/>
            <consortium name="The Broad Institute Genome Sequencing Center for Infectious Disease"/>
            <person name="Wu L."/>
            <person name="Ma J."/>
        </authorList>
    </citation>
    <scope>NUCLEOTIDE SEQUENCE [LARGE SCALE GENOMIC DNA]</scope>
    <source>
        <strain evidence="1 2">JCM 4087</strain>
    </source>
</reference>
<evidence type="ECO:0000313" key="1">
    <source>
        <dbReference type="EMBL" id="GAA2931080.1"/>
    </source>
</evidence>
<organism evidence="1 2">
    <name type="scientific">Streptomyces thioluteus</name>
    <dbReference type="NCBI Taxonomy" id="66431"/>
    <lineage>
        <taxon>Bacteria</taxon>
        <taxon>Bacillati</taxon>
        <taxon>Actinomycetota</taxon>
        <taxon>Actinomycetes</taxon>
        <taxon>Kitasatosporales</taxon>
        <taxon>Streptomycetaceae</taxon>
        <taxon>Streptomyces</taxon>
    </lineage>
</organism>
<keyword evidence="2" id="KW-1185">Reference proteome</keyword>
<dbReference type="Proteomes" id="UP001501102">
    <property type="component" value="Unassembled WGS sequence"/>
</dbReference>
<gene>
    <name evidence="1" type="ORF">GCM10020221_28640</name>
</gene>
<sequence length="106" mass="11013">MAGLAGETDAEQLAHGAAAAVAPDEEARAQVCAVRQLDGHPVLVLAQPDHFAAAPDLGTEFEGALVEQLLGERLRGGDTVRVGRVQAVRPRLHDAAEETADPGTSR</sequence>
<dbReference type="EMBL" id="BAAAXZ010000109">
    <property type="protein sequence ID" value="GAA2931080.1"/>
    <property type="molecule type" value="Genomic_DNA"/>
</dbReference>
<proteinExistence type="predicted"/>
<comment type="caution">
    <text evidence="1">The sequence shown here is derived from an EMBL/GenBank/DDBJ whole genome shotgun (WGS) entry which is preliminary data.</text>
</comment>
<evidence type="ECO:0000313" key="2">
    <source>
        <dbReference type="Proteomes" id="UP001501102"/>
    </source>
</evidence>
<accession>A0ABN3WXA8</accession>
<name>A0ABN3WXA8_STRTU</name>
<protein>
    <submittedName>
        <fullName evidence="1">Uncharacterized protein</fullName>
    </submittedName>
</protein>